<keyword evidence="2" id="KW-1185">Reference proteome</keyword>
<reference evidence="2" key="1">
    <citation type="submission" date="2013-10" db="EMBL/GenBank/DDBJ databases">
        <title>Genome sequencing of Onchocerca volvulus.</title>
        <authorList>
            <person name="Cotton J."/>
            <person name="Tsai J."/>
            <person name="Stanley E."/>
            <person name="Tracey A."/>
            <person name="Holroyd N."/>
            <person name="Lustigman S."/>
            <person name="Berriman M."/>
        </authorList>
    </citation>
    <scope>NUCLEOTIDE SEQUENCE</scope>
</reference>
<organism evidence="1 2">
    <name type="scientific">Onchocerca volvulus</name>
    <dbReference type="NCBI Taxonomy" id="6282"/>
    <lineage>
        <taxon>Eukaryota</taxon>
        <taxon>Metazoa</taxon>
        <taxon>Ecdysozoa</taxon>
        <taxon>Nematoda</taxon>
        <taxon>Chromadorea</taxon>
        <taxon>Rhabditida</taxon>
        <taxon>Spirurina</taxon>
        <taxon>Spiruromorpha</taxon>
        <taxon>Filarioidea</taxon>
        <taxon>Onchocercidae</taxon>
        <taxon>Onchocerca</taxon>
    </lineage>
</organism>
<dbReference type="EnsemblMetazoa" id="OVOC3803.1">
    <property type="protein sequence ID" value="OVOC3803.1"/>
    <property type="gene ID" value="WBGene00240612"/>
</dbReference>
<protein>
    <submittedName>
        <fullName evidence="1">Uncharacterized protein</fullName>
    </submittedName>
</protein>
<reference evidence="1" key="2">
    <citation type="submission" date="2022-06" db="UniProtKB">
        <authorList>
            <consortium name="EnsemblMetazoa"/>
        </authorList>
    </citation>
    <scope>IDENTIFICATION</scope>
</reference>
<sequence>MDAATISTTIISTVIYSQHFMAHLVLNSYCKEKRVQKITGITRQLLIFTAEHQNIMIVDFINFQKKLGNNNKTNSVTIKFTLFTQINFQDCLRKKCLNLLRKINPIDKMQSNSISCETYRLHKIKILRKKLSIAYSVIDSIIIHVNELAEPFIPRQKWMDVFNRTQCHNRQELHRLDQHCLKSRKKSLQSGLYSNSDGLRCREKEIYMKTAITPICFKAILV</sequence>
<dbReference type="AlphaFoldDB" id="A0A8R1XWQ8"/>
<dbReference type="EMBL" id="CMVM020000122">
    <property type="status" value="NOT_ANNOTATED_CDS"/>
    <property type="molecule type" value="Genomic_DNA"/>
</dbReference>
<evidence type="ECO:0000313" key="2">
    <source>
        <dbReference type="Proteomes" id="UP000024404"/>
    </source>
</evidence>
<accession>A0A8R1XWQ8</accession>
<proteinExistence type="predicted"/>
<name>A0A8R1XWQ8_ONCVO</name>
<dbReference type="Proteomes" id="UP000024404">
    <property type="component" value="Unassembled WGS sequence"/>
</dbReference>
<evidence type="ECO:0000313" key="1">
    <source>
        <dbReference type="EnsemblMetazoa" id="OVOC3803.1"/>
    </source>
</evidence>